<evidence type="ECO:0000256" key="2">
    <source>
        <dbReference type="ARBA" id="ARBA00022679"/>
    </source>
</evidence>
<dbReference type="STRING" id="215637.A0A4P9ZP08"/>
<evidence type="ECO:0000313" key="4">
    <source>
        <dbReference type="EMBL" id="RKP35027.1"/>
    </source>
</evidence>
<dbReference type="SUPFAM" id="SSF53448">
    <property type="entry name" value="Nucleotide-diphospho-sugar transferases"/>
    <property type="match status" value="1"/>
</dbReference>
<proteinExistence type="inferred from homology"/>
<dbReference type="Proteomes" id="UP000268162">
    <property type="component" value="Unassembled WGS sequence"/>
</dbReference>
<dbReference type="InterPro" id="IPR002685">
    <property type="entry name" value="Glyco_trans_15"/>
</dbReference>
<dbReference type="Pfam" id="PF01793">
    <property type="entry name" value="Glyco_transf_15"/>
    <property type="match status" value="1"/>
</dbReference>
<evidence type="ECO:0000313" key="5">
    <source>
        <dbReference type="Proteomes" id="UP000268162"/>
    </source>
</evidence>
<dbReference type="GO" id="GO:0000026">
    <property type="term" value="F:alpha-1,2-mannosyltransferase activity"/>
    <property type="evidence" value="ECO:0007669"/>
    <property type="project" value="TreeGrafter"/>
</dbReference>
<feature type="active site" description="Nucleophile" evidence="3">
    <location>
        <position position="210"/>
    </location>
</feature>
<dbReference type="PANTHER" id="PTHR31121">
    <property type="entry name" value="ALPHA-1,2 MANNOSYLTRANSFERASE KTR1"/>
    <property type="match status" value="1"/>
</dbReference>
<organism evidence="4 5">
    <name type="scientific">Dimargaris cristalligena</name>
    <dbReference type="NCBI Taxonomy" id="215637"/>
    <lineage>
        <taxon>Eukaryota</taxon>
        <taxon>Fungi</taxon>
        <taxon>Fungi incertae sedis</taxon>
        <taxon>Zoopagomycota</taxon>
        <taxon>Kickxellomycotina</taxon>
        <taxon>Dimargaritomycetes</taxon>
        <taxon>Dimargaritales</taxon>
        <taxon>Dimargaritaceae</taxon>
        <taxon>Dimargaris</taxon>
    </lineage>
</organism>
<dbReference type="Gene3D" id="3.90.550.10">
    <property type="entry name" value="Spore Coat Polysaccharide Biosynthesis Protein SpsA, Chain A"/>
    <property type="match status" value="1"/>
</dbReference>
<protein>
    <submittedName>
        <fullName evidence="4">Nucleotide-diphospho-sugar transferase</fullName>
    </submittedName>
</protein>
<name>A0A4P9ZP08_9FUNG</name>
<dbReference type="EMBL" id="ML002983">
    <property type="protein sequence ID" value="RKP35027.1"/>
    <property type="molecule type" value="Genomic_DNA"/>
</dbReference>
<dbReference type="AlphaFoldDB" id="A0A4P9ZP08"/>
<dbReference type="GO" id="GO:0016020">
    <property type="term" value="C:membrane"/>
    <property type="evidence" value="ECO:0007669"/>
    <property type="project" value="InterPro"/>
</dbReference>
<dbReference type="PIRSF" id="PIRSF018153">
    <property type="entry name" value="Glyco_trans_15"/>
    <property type="match status" value="1"/>
</dbReference>
<dbReference type="PANTHER" id="PTHR31121:SF6">
    <property type="entry name" value="ALPHA-1,2 MANNOSYLTRANSFERASE KTR1"/>
    <property type="match status" value="1"/>
</dbReference>
<accession>A0A4P9ZP08</accession>
<feature type="non-terminal residue" evidence="4">
    <location>
        <position position="308"/>
    </location>
</feature>
<evidence type="ECO:0000256" key="3">
    <source>
        <dbReference type="PIRSR" id="PIRSR018153-1"/>
    </source>
</evidence>
<keyword evidence="2 4" id="KW-0808">Transferase</keyword>
<feature type="non-terminal residue" evidence="4">
    <location>
        <position position="1"/>
    </location>
</feature>
<comment type="similarity">
    <text evidence="1">Belongs to the glycosyltransferase 15 family.</text>
</comment>
<dbReference type="GO" id="GO:0005794">
    <property type="term" value="C:Golgi apparatus"/>
    <property type="evidence" value="ECO:0007669"/>
    <property type="project" value="TreeGrafter"/>
</dbReference>
<gene>
    <name evidence="4" type="ORF">BJ085DRAFT_7531</name>
</gene>
<dbReference type="FunFam" id="3.90.550.10:FF:000051">
    <property type="entry name" value="Alpha-1,2-mannosyltransferase (Ktr4)"/>
    <property type="match status" value="1"/>
</dbReference>
<keyword evidence="5" id="KW-1185">Reference proteome</keyword>
<dbReference type="GO" id="GO:0000032">
    <property type="term" value="P:cell wall mannoprotein biosynthetic process"/>
    <property type="evidence" value="ECO:0007669"/>
    <property type="project" value="TreeGrafter"/>
</dbReference>
<sequence>KRVKAAFVVLVRNSDVHEMRATMRELEDRFNSKYNYPYVFLNNEPFSDEFKEMTSAMTKGNTTFGLIPKEHWGYPSWISEKKAAETREKMKSIIYGWSESYRHMCRYESGFFFRHPLMADYDYYWRVEPGVKFACDVDYDPFLMMQERNLKYGFTISIHEYRETIPTLWETTKHFMLDNPNLVAHPNTLEWVVDPKTDDYNLCHFWSNFEIGSLSWLRSKEYMAYFDYLDKAGGFFYERWGDAPVHSLAVAMFLRKDEVHWFEDIGYFHNPISHCPNDPEINRNKCHCDPTKSIHLNGWSCTKEFMAL</sequence>
<reference evidence="5" key="1">
    <citation type="journal article" date="2018" name="Nat. Microbiol.">
        <title>Leveraging single-cell genomics to expand the fungal tree of life.</title>
        <authorList>
            <person name="Ahrendt S.R."/>
            <person name="Quandt C.A."/>
            <person name="Ciobanu D."/>
            <person name="Clum A."/>
            <person name="Salamov A."/>
            <person name="Andreopoulos B."/>
            <person name="Cheng J.F."/>
            <person name="Woyke T."/>
            <person name="Pelin A."/>
            <person name="Henrissat B."/>
            <person name="Reynolds N.K."/>
            <person name="Benny G.L."/>
            <person name="Smith M.E."/>
            <person name="James T.Y."/>
            <person name="Grigoriev I.V."/>
        </authorList>
    </citation>
    <scope>NUCLEOTIDE SEQUENCE [LARGE SCALE GENOMIC DNA]</scope>
    <source>
        <strain evidence="5">RSA 468</strain>
    </source>
</reference>
<dbReference type="GO" id="GO:0006487">
    <property type="term" value="P:protein N-linked glycosylation"/>
    <property type="evidence" value="ECO:0007669"/>
    <property type="project" value="TreeGrafter"/>
</dbReference>
<dbReference type="InterPro" id="IPR029044">
    <property type="entry name" value="Nucleotide-diphossugar_trans"/>
</dbReference>
<evidence type="ECO:0000256" key="1">
    <source>
        <dbReference type="ARBA" id="ARBA00007677"/>
    </source>
</evidence>